<dbReference type="KEGG" id="dpp:DICPUDRAFT_79055"/>
<keyword evidence="6" id="KW-0067">ATP-binding</keyword>
<dbReference type="OrthoDB" id="4062651at2759"/>
<dbReference type="EC" id="2.7.11.1" evidence="1"/>
<evidence type="ECO:0000256" key="6">
    <source>
        <dbReference type="ARBA" id="ARBA00022840"/>
    </source>
</evidence>
<dbReference type="SUPFAM" id="SSF56112">
    <property type="entry name" value="Protein kinase-like (PK-like)"/>
    <property type="match status" value="1"/>
</dbReference>
<dbReference type="Pfam" id="PF00069">
    <property type="entry name" value="Pkinase"/>
    <property type="match status" value="1"/>
</dbReference>
<protein>
    <recommendedName>
        <fullName evidence="1">non-specific serine/threonine protein kinase</fullName>
        <ecNumber evidence="1">2.7.11.1</ecNumber>
    </recommendedName>
</protein>
<dbReference type="PROSITE" id="PS50011">
    <property type="entry name" value="PROTEIN_KINASE_DOM"/>
    <property type="match status" value="1"/>
</dbReference>
<evidence type="ECO:0000256" key="4">
    <source>
        <dbReference type="ARBA" id="ARBA00022741"/>
    </source>
</evidence>
<dbReference type="Gene3D" id="1.10.510.10">
    <property type="entry name" value="Transferase(Phosphotransferase) domain 1"/>
    <property type="match status" value="1"/>
</dbReference>
<keyword evidence="5" id="KW-0418">Kinase</keyword>
<sequence length="220" mass="26236">MKEYNNKYYKVKKLSSNLERVVYLYENIQEKKLYICKRIKLFNLETLNDSEIEPEKNFTESVNQELKFLKQYSNKEKYPHLNIIQYIEDFITIKPNKDYDHLSIITEYYENGDLSNSKGFPFYNIVYLLVKILIILDQFKEDKFVHRDIKPENIFYRTLNGPNRITGEPEYEFYLGDLGSSRIILGLTQDGRYTQAGTNEFIAPEVIEGYITPCRYYSLV</sequence>
<evidence type="ECO:0000256" key="2">
    <source>
        <dbReference type="ARBA" id="ARBA00022527"/>
    </source>
</evidence>
<feature type="domain" description="Protein kinase" evidence="9">
    <location>
        <begin position="8"/>
        <end position="220"/>
    </location>
</feature>
<accession>F0ZLF1</accession>
<keyword evidence="2" id="KW-0723">Serine/threonine-protein kinase</keyword>
<comment type="catalytic activity">
    <reaction evidence="7">
        <text>L-threonyl-[protein] + ATP = O-phospho-L-threonyl-[protein] + ADP + H(+)</text>
        <dbReference type="Rhea" id="RHEA:46608"/>
        <dbReference type="Rhea" id="RHEA-COMP:11060"/>
        <dbReference type="Rhea" id="RHEA-COMP:11605"/>
        <dbReference type="ChEBI" id="CHEBI:15378"/>
        <dbReference type="ChEBI" id="CHEBI:30013"/>
        <dbReference type="ChEBI" id="CHEBI:30616"/>
        <dbReference type="ChEBI" id="CHEBI:61977"/>
        <dbReference type="ChEBI" id="CHEBI:456216"/>
        <dbReference type="EC" id="2.7.11.1"/>
    </reaction>
</comment>
<evidence type="ECO:0000313" key="11">
    <source>
        <dbReference type="Proteomes" id="UP000001064"/>
    </source>
</evidence>
<dbReference type="AlphaFoldDB" id="F0ZLF1"/>
<evidence type="ECO:0000259" key="9">
    <source>
        <dbReference type="PROSITE" id="PS50011"/>
    </source>
</evidence>
<dbReference type="eggNOG" id="KOG0032">
    <property type="taxonomic scope" value="Eukaryota"/>
</dbReference>
<evidence type="ECO:0000256" key="1">
    <source>
        <dbReference type="ARBA" id="ARBA00012513"/>
    </source>
</evidence>
<dbReference type="GeneID" id="10501686"/>
<keyword evidence="3" id="KW-0808">Transferase</keyword>
<evidence type="ECO:0000256" key="7">
    <source>
        <dbReference type="ARBA" id="ARBA00047899"/>
    </source>
</evidence>
<dbReference type="PANTHER" id="PTHR24363">
    <property type="entry name" value="SERINE/THREONINE PROTEIN KINASE"/>
    <property type="match status" value="1"/>
</dbReference>
<dbReference type="GO" id="GO:0005524">
    <property type="term" value="F:ATP binding"/>
    <property type="evidence" value="ECO:0007669"/>
    <property type="project" value="UniProtKB-KW"/>
</dbReference>
<dbReference type="RefSeq" id="XP_003288245.1">
    <property type="nucleotide sequence ID" value="XM_003288197.1"/>
</dbReference>
<dbReference type="SMART" id="SM00220">
    <property type="entry name" value="S_TKc"/>
    <property type="match status" value="1"/>
</dbReference>
<dbReference type="InterPro" id="IPR011009">
    <property type="entry name" value="Kinase-like_dom_sf"/>
</dbReference>
<dbReference type="PROSITE" id="PS00108">
    <property type="entry name" value="PROTEIN_KINASE_ST"/>
    <property type="match status" value="1"/>
</dbReference>
<dbReference type="EMBL" id="GL871067">
    <property type="protein sequence ID" value="EGC35207.1"/>
    <property type="molecule type" value="Genomic_DNA"/>
</dbReference>
<keyword evidence="4" id="KW-0547">Nucleotide-binding</keyword>
<dbReference type="VEuPathDB" id="AmoebaDB:DICPUDRAFT_79055"/>
<organism evidence="10 11">
    <name type="scientific">Dictyostelium purpureum</name>
    <name type="common">Slime mold</name>
    <dbReference type="NCBI Taxonomy" id="5786"/>
    <lineage>
        <taxon>Eukaryota</taxon>
        <taxon>Amoebozoa</taxon>
        <taxon>Evosea</taxon>
        <taxon>Eumycetozoa</taxon>
        <taxon>Dictyostelia</taxon>
        <taxon>Dictyosteliales</taxon>
        <taxon>Dictyosteliaceae</taxon>
        <taxon>Dictyostelium</taxon>
    </lineage>
</organism>
<dbReference type="InParanoid" id="F0ZLF1"/>
<dbReference type="InterPro" id="IPR008271">
    <property type="entry name" value="Ser/Thr_kinase_AS"/>
</dbReference>
<evidence type="ECO:0000256" key="8">
    <source>
        <dbReference type="ARBA" id="ARBA00048679"/>
    </source>
</evidence>
<keyword evidence="11" id="KW-1185">Reference proteome</keyword>
<comment type="catalytic activity">
    <reaction evidence="8">
        <text>L-seryl-[protein] + ATP = O-phospho-L-seryl-[protein] + ADP + H(+)</text>
        <dbReference type="Rhea" id="RHEA:17989"/>
        <dbReference type="Rhea" id="RHEA-COMP:9863"/>
        <dbReference type="Rhea" id="RHEA-COMP:11604"/>
        <dbReference type="ChEBI" id="CHEBI:15378"/>
        <dbReference type="ChEBI" id="CHEBI:29999"/>
        <dbReference type="ChEBI" id="CHEBI:30616"/>
        <dbReference type="ChEBI" id="CHEBI:83421"/>
        <dbReference type="ChEBI" id="CHEBI:456216"/>
        <dbReference type="EC" id="2.7.11.1"/>
    </reaction>
</comment>
<proteinExistence type="predicted"/>
<dbReference type="Proteomes" id="UP000001064">
    <property type="component" value="Unassembled WGS sequence"/>
</dbReference>
<name>F0ZLF1_DICPU</name>
<dbReference type="PANTHER" id="PTHR24363:SF0">
    <property type="entry name" value="SERINE_THREONINE KINASE LIKE DOMAIN CONTAINING 1"/>
    <property type="match status" value="1"/>
</dbReference>
<dbReference type="GO" id="GO:0004674">
    <property type="term" value="F:protein serine/threonine kinase activity"/>
    <property type="evidence" value="ECO:0007669"/>
    <property type="project" value="UniProtKB-KW"/>
</dbReference>
<evidence type="ECO:0000313" key="10">
    <source>
        <dbReference type="EMBL" id="EGC35207.1"/>
    </source>
</evidence>
<evidence type="ECO:0000256" key="3">
    <source>
        <dbReference type="ARBA" id="ARBA00022679"/>
    </source>
</evidence>
<reference evidence="11" key="1">
    <citation type="journal article" date="2011" name="Genome Biol.">
        <title>Comparative genomics of the social amoebae Dictyostelium discoideum and Dictyostelium purpureum.</title>
        <authorList>
            <consortium name="US DOE Joint Genome Institute (JGI-PGF)"/>
            <person name="Sucgang R."/>
            <person name="Kuo A."/>
            <person name="Tian X."/>
            <person name="Salerno W."/>
            <person name="Parikh A."/>
            <person name="Feasley C.L."/>
            <person name="Dalin E."/>
            <person name="Tu H."/>
            <person name="Huang E."/>
            <person name="Barry K."/>
            <person name="Lindquist E."/>
            <person name="Shapiro H."/>
            <person name="Bruce D."/>
            <person name="Schmutz J."/>
            <person name="Salamov A."/>
            <person name="Fey P."/>
            <person name="Gaudet P."/>
            <person name="Anjard C."/>
            <person name="Babu M.M."/>
            <person name="Basu S."/>
            <person name="Bushmanova Y."/>
            <person name="van der Wel H."/>
            <person name="Katoh-Kurasawa M."/>
            <person name="Dinh C."/>
            <person name="Coutinho P.M."/>
            <person name="Saito T."/>
            <person name="Elias M."/>
            <person name="Schaap P."/>
            <person name="Kay R.R."/>
            <person name="Henrissat B."/>
            <person name="Eichinger L."/>
            <person name="Rivero F."/>
            <person name="Putnam N.H."/>
            <person name="West C.M."/>
            <person name="Loomis W.F."/>
            <person name="Chisholm R.L."/>
            <person name="Shaulsky G."/>
            <person name="Strassmann J.E."/>
            <person name="Queller D.C."/>
            <person name="Kuspa A."/>
            <person name="Grigoriev I.V."/>
        </authorList>
    </citation>
    <scope>NUCLEOTIDE SEQUENCE [LARGE SCALE GENOMIC DNA]</scope>
    <source>
        <strain evidence="11">QSDP1</strain>
    </source>
</reference>
<evidence type="ECO:0000256" key="5">
    <source>
        <dbReference type="ARBA" id="ARBA00022777"/>
    </source>
</evidence>
<dbReference type="InterPro" id="IPR000719">
    <property type="entry name" value="Prot_kinase_dom"/>
</dbReference>
<gene>
    <name evidence="10" type="ORF">DICPUDRAFT_79055</name>
</gene>